<proteinExistence type="inferred from homology"/>
<dbReference type="Proteomes" id="UP001300496">
    <property type="component" value="Unassembled WGS sequence"/>
</dbReference>
<accession>A0ABT2PDL5</accession>
<evidence type="ECO:0000313" key="8">
    <source>
        <dbReference type="EMBL" id="MCT9002674.1"/>
    </source>
</evidence>
<evidence type="ECO:0000256" key="3">
    <source>
        <dbReference type="ARBA" id="ARBA00022729"/>
    </source>
</evidence>
<dbReference type="EC" id="3.1.4.46" evidence="2"/>
<reference evidence="8 9" key="1">
    <citation type="journal article" date="2024" name="Int. J. Syst. Evol. Microbiol.">
        <title>Microbacterium memoriense sp. nov., a member of the Actinomycetota from marine beach sediment of the north coast of Portugal.</title>
        <authorList>
            <person name="Santos J.D.N.D."/>
            <person name="Klimek D."/>
            <person name="Calusinska M."/>
            <person name="Lobo-da-Cunha A."/>
            <person name="Catita J."/>
            <person name="Goncalves H."/>
            <person name="Gonzalez I."/>
            <person name="Lage O.M."/>
        </authorList>
    </citation>
    <scope>NUCLEOTIDE SEQUENCE [LARGE SCALE GENOMIC DNA]</scope>
    <source>
        <strain evidence="8 9">PMIC_1C1B</strain>
    </source>
</reference>
<sequence length="339" mass="37237">MPRRRPLVIGHRGAPGYRPEHSRSSYDLALALGVDAVEPDIVVSRDGVLVVRHDTEIGSTTDVADHPEFADRRTTKTVDGAELSGWFVEDFTWDELATLRCRERLPRLRPGSASFDGEQQILRLRDVLDLVAQAGLEQGREIGVVLEIKHATFLTGLGFDYAALIAAELRAAGWDGGRWPLTIESFESGILRQLRDFGVRATYIYLLEAAGQPADLVAVHGASAPTYRSVMTPEGLDGLVGRVDGISLDKRSILAPDRLGRVGEPASVVADAHARGLRVFTWTCRPENTFLVAQFRRGRDKAAFGDYEAEWQFLVDAGVDGFFVDHADLGVAFFHGARD</sequence>
<name>A0ABT2PDL5_9MICO</name>
<evidence type="ECO:0000256" key="2">
    <source>
        <dbReference type="ARBA" id="ARBA00012247"/>
    </source>
</evidence>
<keyword evidence="9" id="KW-1185">Reference proteome</keyword>
<dbReference type="SUPFAM" id="SSF51695">
    <property type="entry name" value="PLC-like phosphodiesterases"/>
    <property type="match status" value="1"/>
</dbReference>
<evidence type="ECO:0000256" key="1">
    <source>
        <dbReference type="ARBA" id="ARBA00007277"/>
    </source>
</evidence>
<evidence type="ECO:0000256" key="6">
    <source>
        <dbReference type="ARBA" id="ARBA00047512"/>
    </source>
</evidence>
<keyword evidence="3" id="KW-0732">Signal</keyword>
<dbReference type="InterPro" id="IPR030395">
    <property type="entry name" value="GP_PDE_dom"/>
</dbReference>
<dbReference type="Gene3D" id="3.20.20.190">
    <property type="entry name" value="Phosphatidylinositol (PI) phosphodiesterase"/>
    <property type="match status" value="1"/>
</dbReference>
<evidence type="ECO:0000313" key="9">
    <source>
        <dbReference type="Proteomes" id="UP001300496"/>
    </source>
</evidence>
<organism evidence="8 9">
    <name type="scientific">Microbacterium memoriense</name>
    <dbReference type="NCBI Taxonomy" id="2978350"/>
    <lineage>
        <taxon>Bacteria</taxon>
        <taxon>Bacillati</taxon>
        <taxon>Actinomycetota</taxon>
        <taxon>Actinomycetes</taxon>
        <taxon>Micrococcales</taxon>
        <taxon>Microbacteriaceae</taxon>
        <taxon>Microbacterium</taxon>
    </lineage>
</organism>
<evidence type="ECO:0000259" key="7">
    <source>
        <dbReference type="PROSITE" id="PS51704"/>
    </source>
</evidence>
<protein>
    <recommendedName>
        <fullName evidence="2">glycerophosphodiester phosphodiesterase</fullName>
        <ecNumber evidence="2">3.1.4.46</ecNumber>
    </recommendedName>
</protein>
<feature type="domain" description="GP-PDE" evidence="7">
    <location>
        <begin position="6"/>
        <end position="334"/>
    </location>
</feature>
<comment type="catalytic activity">
    <reaction evidence="6">
        <text>a sn-glycero-3-phosphodiester + H2O = an alcohol + sn-glycerol 3-phosphate + H(+)</text>
        <dbReference type="Rhea" id="RHEA:12969"/>
        <dbReference type="ChEBI" id="CHEBI:15377"/>
        <dbReference type="ChEBI" id="CHEBI:15378"/>
        <dbReference type="ChEBI" id="CHEBI:30879"/>
        <dbReference type="ChEBI" id="CHEBI:57597"/>
        <dbReference type="ChEBI" id="CHEBI:83408"/>
        <dbReference type="EC" id="3.1.4.46"/>
    </reaction>
</comment>
<evidence type="ECO:0000256" key="4">
    <source>
        <dbReference type="ARBA" id="ARBA00022798"/>
    </source>
</evidence>
<evidence type="ECO:0000256" key="5">
    <source>
        <dbReference type="ARBA" id="ARBA00022801"/>
    </source>
</evidence>
<dbReference type="PANTHER" id="PTHR43620">
    <property type="entry name" value="GLYCEROPHOSPHORYL DIESTER PHOSPHODIESTERASE"/>
    <property type="match status" value="1"/>
</dbReference>
<keyword evidence="5" id="KW-0378">Hydrolase</keyword>
<dbReference type="PROSITE" id="PS51704">
    <property type="entry name" value="GP_PDE"/>
    <property type="match status" value="1"/>
</dbReference>
<comment type="caution">
    <text evidence="8">The sequence shown here is derived from an EMBL/GenBank/DDBJ whole genome shotgun (WGS) entry which is preliminary data.</text>
</comment>
<dbReference type="EMBL" id="JAODOR010000011">
    <property type="protein sequence ID" value="MCT9002674.1"/>
    <property type="molecule type" value="Genomic_DNA"/>
</dbReference>
<dbReference type="RefSeq" id="WP_261607209.1">
    <property type="nucleotide sequence ID" value="NZ_JAODOR010000011.1"/>
</dbReference>
<comment type="similarity">
    <text evidence="1">Belongs to the glycerophosphoryl diester phosphodiesterase family.</text>
</comment>
<dbReference type="Pfam" id="PF03009">
    <property type="entry name" value="GDPD"/>
    <property type="match status" value="1"/>
</dbReference>
<gene>
    <name evidence="8" type="ORF">N4R40_09895</name>
</gene>
<dbReference type="PANTHER" id="PTHR43620:SF7">
    <property type="entry name" value="GLYCEROPHOSPHODIESTER PHOSPHODIESTERASE GDPD5-RELATED"/>
    <property type="match status" value="1"/>
</dbReference>
<dbReference type="InterPro" id="IPR017946">
    <property type="entry name" value="PLC-like_Pdiesterase_TIM-brl"/>
</dbReference>
<keyword evidence="4" id="KW-0319">Glycerol metabolism</keyword>